<evidence type="ECO:0000313" key="3">
    <source>
        <dbReference type="EMBL" id="CDS23297.1"/>
    </source>
</evidence>
<reference evidence="3" key="2">
    <citation type="submission" date="2014-06" db="EMBL/GenBank/DDBJ databases">
        <authorList>
            <person name="Aslett M."/>
        </authorList>
    </citation>
    <scope>NUCLEOTIDE SEQUENCE</scope>
</reference>
<dbReference type="Proteomes" id="UP000492820">
    <property type="component" value="Unassembled WGS sequence"/>
</dbReference>
<feature type="transmembrane region" description="Helical" evidence="2">
    <location>
        <begin position="117"/>
        <end position="138"/>
    </location>
</feature>
<gene>
    <name evidence="3" type="ORF">EgrG_000408000</name>
</gene>
<reference evidence="5" key="3">
    <citation type="submission" date="2020-10" db="UniProtKB">
        <authorList>
            <consortium name="WormBaseParasite"/>
        </authorList>
    </citation>
    <scope>IDENTIFICATION</scope>
</reference>
<evidence type="ECO:0000256" key="1">
    <source>
        <dbReference type="SAM" id="MobiDB-lite"/>
    </source>
</evidence>
<feature type="region of interest" description="Disordered" evidence="1">
    <location>
        <begin position="25"/>
        <end position="46"/>
    </location>
</feature>
<dbReference type="AlphaFoldDB" id="A0A068X044"/>
<evidence type="ECO:0000256" key="2">
    <source>
        <dbReference type="SAM" id="Phobius"/>
    </source>
</evidence>
<sequence length="146" mass="15992">MPDRMTICKGNCRAWSILYRRDTSSSSTTTTIPATETSPPTSSSPTSISSLGTSLFSNDGGFNLVFATYGGFNLVFAVLVIICLFVILLNHSRNQFQDGVRNLPAPDIHDVKVPKSILSLLLTSSLLNCLFSLTRSLLIQLLCLFW</sequence>
<dbReference type="EMBL" id="LK028590">
    <property type="protein sequence ID" value="CDS23297.1"/>
    <property type="molecule type" value="Genomic_DNA"/>
</dbReference>
<reference evidence="3 4" key="1">
    <citation type="journal article" date="2013" name="Nature">
        <title>The genomes of four tapeworm species reveal adaptations to parasitism.</title>
        <authorList>
            <person name="Tsai I.J."/>
            <person name="Zarowiecki M."/>
            <person name="Holroyd N."/>
            <person name="Garciarrubio A."/>
            <person name="Sanchez-Flores A."/>
            <person name="Brooks K.L."/>
            <person name="Tracey A."/>
            <person name="Bobes R.J."/>
            <person name="Fragoso G."/>
            <person name="Sciutto E."/>
            <person name="Aslett M."/>
            <person name="Beasley H."/>
            <person name="Bennett H.M."/>
            <person name="Cai J."/>
            <person name="Camicia F."/>
            <person name="Clark R."/>
            <person name="Cucher M."/>
            <person name="De Silva N."/>
            <person name="Day T.A."/>
            <person name="Deplazes P."/>
            <person name="Estrada K."/>
            <person name="Fernandez C."/>
            <person name="Holland P.W."/>
            <person name="Hou J."/>
            <person name="Hu S."/>
            <person name="Huckvale T."/>
            <person name="Hung S.S."/>
            <person name="Kamenetzky L."/>
            <person name="Keane J.A."/>
            <person name="Kiss F."/>
            <person name="Koziol U."/>
            <person name="Lambert O."/>
            <person name="Liu K."/>
            <person name="Luo X."/>
            <person name="Luo Y."/>
            <person name="Macchiaroli N."/>
            <person name="Nichol S."/>
            <person name="Paps J."/>
            <person name="Parkinson J."/>
            <person name="Pouchkina-Stantcheva N."/>
            <person name="Riddiford N."/>
            <person name="Rosenzvit M."/>
            <person name="Salinas G."/>
            <person name="Wasmuth J.D."/>
            <person name="Zamanian M."/>
            <person name="Zheng Y."/>
            <person name="Cai X."/>
            <person name="Soberon X."/>
            <person name="Olson P.D."/>
            <person name="Laclette J.P."/>
            <person name="Brehm K."/>
            <person name="Berriman M."/>
            <person name="Garciarrubio A."/>
            <person name="Bobes R.J."/>
            <person name="Fragoso G."/>
            <person name="Sanchez-Flores A."/>
            <person name="Estrada K."/>
            <person name="Cevallos M.A."/>
            <person name="Morett E."/>
            <person name="Gonzalez V."/>
            <person name="Portillo T."/>
            <person name="Ochoa-Leyva A."/>
            <person name="Jose M.V."/>
            <person name="Sciutto E."/>
            <person name="Landa A."/>
            <person name="Jimenez L."/>
            <person name="Valdes V."/>
            <person name="Carrero J.C."/>
            <person name="Larralde C."/>
            <person name="Morales-Montor J."/>
            <person name="Limon-Lason J."/>
            <person name="Soberon X."/>
            <person name="Laclette J.P."/>
        </authorList>
    </citation>
    <scope>NUCLEOTIDE SEQUENCE [LARGE SCALE GENOMIC DNA]</scope>
</reference>
<keyword evidence="2" id="KW-1133">Transmembrane helix</keyword>
<keyword evidence="2" id="KW-0812">Transmembrane</keyword>
<evidence type="ECO:0000313" key="4">
    <source>
        <dbReference type="Proteomes" id="UP000492820"/>
    </source>
</evidence>
<keyword evidence="2" id="KW-0472">Membrane</keyword>
<organism evidence="3">
    <name type="scientific">Echinococcus granulosus</name>
    <name type="common">Hydatid tapeworm</name>
    <dbReference type="NCBI Taxonomy" id="6210"/>
    <lineage>
        <taxon>Eukaryota</taxon>
        <taxon>Metazoa</taxon>
        <taxon>Spiralia</taxon>
        <taxon>Lophotrochozoa</taxon>
        <taxon>Platyhelminthes</taxon>
        <taxon>Cestoda</taxon>
        <taxon>Eucestoda</taxon>
        <taxon>Cyclophyllidea</taxon>
        <taxon>Taeniidae</taxon>
        <taxon>Echinococcus</taxon>
        <taxon>Echinococcus granulosus group</taxon>
    </lineage>
</organism>
<evidence type="ECO:0000313" key="5">
    <source>
        <dbReference type="WBParaSite" id="EgrG_000408000"/>
    </source>
</evidence>
<name>A0A068X044_ECHGR</name>
<feature type="transmembrane region" description="Helical" evidence="2">
    <location>
        <begin position="64"/>
        <end position="89"/>
    </location>
</feature>
<proteinExistence type="predicted"/>
<dbReference type="WBParaSite" id="EgrG_000408000">
    <property type="protein sequence ID" value="EgrG_000408000"/>
    <property type="gene ID" value="EgrG_000408000"/>
</dbReference>
<protein>
    <submittedName>
        <fullName evidence="5">Transmembrane protein</fullName>
    </submittedName>
</protein>
<accession>A0A068X044</accession>